<dbReference type="InterPro" id="IPR013149">
    <property type="entry name" value="ADH-like_C"/>
</dbReference>
<keyword evidence="1" id="KW-0479">Metal-binding</keyword>
<name>A0A0A9Z7R8_LYGHE</name>
<evidence type="ECO:0000313" key="5">
    <source>
        <dbReference type="EMBL" id="JAG39951.1"/>
    </source>
</evidence>
<dbReference type="GO" id="GO:0046872">
    <property type="term" value="F:metal ion binding"/>
    <property type="evidence" value="ECO:0007669"/>
    <property type="project" value="UniProtKB-KW"/>
</dbReference>
<evidence type="ECO:0000256" key="3">
    <source>
        <dbReference type="ARBA" id="ARBA00023002"/>
    </source>
</evidence>
<gene>
    <name evidence="5" type="primary">yahK_7</name>
    <name evidence="6" type="synonym">yahK_4</name>
    <name evidence="5" type="ORF">CM83_30323</name>
    <name evidence="6" type="ORF">g.30792</name>
</gene>
<sequence length="116" mass="12713">MTVTLTHAMGAEVTVFTTSEGKAKEAFQLGAKHVVKSKVPEDMVAASSSLDLIVDTVGTSHEIKNISKYTKSEWHTRFSGNPSISTPFISSLPCDCNTTFAGSFVYWWHQRNTIDA</sequence>
<feature type="domain" description="Alcohol dehydrogenase-like C-terminal" evidence="4">
    <location>
        <begin position="1"/>
        <end position="107"/>
    </location>
</feature>
<dbReference type="EMBL" id="GDHC01010058">
    <property type="protein sequence ID" value="JAQ08571.1"/>
    <property type="molecule type" value="Transcribed_RNA"/>
</dbReference>
<dbReference type="Pfam" id="PF00107">
    <property type="entry name" value="ADH_zinc_N"/>
    <property type="match status" value="1"/>
</dbReference>
<keyword evidence="2" id="KW-0862">Zinc</keyword>
<dbReference type="SUPFAM" id="SSF51735">
    <property type="entry name" value="NAD(P)-binding Rossmann-fold domains"/>
    <property type="match status" value="1"/>
</dbReference>
<proteinExistence type="predicted"/>
<dbReference type="PANTHER" id="PTHR42683">
    <property type="entry name" value="ALDEHYDE REDUCTASE"/>
    <property type="match status" value="1"/>
</dbReference>
<accession>A0A0A9Z7R8</accession>
<evidence type="ECO:0000256" key="1">
    <source>
        <dbReference type="ARBA" id="ARBA00022723"/>
    </source>
</evidence>
<reference evidence="5" key="2">
    <citation type="submission" date="2014-07" db="EMBL/GenBank/DDBJ databases">
        <authorList>
            <person name="Hull J."/>
        </authorList>
    </citation>
    <scope>NUCLEOTIDE SEQUENCE</scope>
</reference>
<organism evidence="5">
    <name type="scientific">Lygus hesperus</name>
    <name type="common">Western plant bug</name>
    <dbReference type="NCBI Taxonomy" id="30085"/>
    <lineage>
        <taxon>Eukaryota</taxon>
        <taxon>Metazoa</taxon>
        <taxon>Ecdysozoa</taxon>
        <taxon>Arthropoda</taxon>
        <taxon>Hexapoda</taxon>
        <taxon>Insecta</taxon>
        <taxon>Pterygota</taxon>
        <taxon>Neoptera</taxon>
        <taxon>Paraneoptera</taxon>
        <taxon>Hemiptera</taxon>
        <taxon>Heteroptera</taxon>
        <taxon>Panheteroptera</taxon>
        <taxon>Cimicomorpha</taxon>
        <taxon>Miridae</taxon>
        <taxon>Mirini</taxon>
        <taxon>Lygus</taxon>
    </lineage>
</organism>
<evidence type="ECO:0000259" key="4">
    <source>
        <dbReference type="Pfam" id="PF00107"/>
    </source>
</evidence>
<protein>
    <submittedName>
        <fullName evidence="5">Putative zinc-type alcohol dehydrogenase-like protein YahK</fullName>
    </submittedName>
</protein>
<dbReference type="InterPro" id="IPR047109">
    <property type="entry name" value="CAD-like"/>
</dbReference>
<evidence type="ECO:0000256" key="2">
    <source>
        <dbReference type="ARBA" id="ARBA00022833"/>
    </source>
</evidence>
<dbReference type="GO" id="GO:0016616">
    <property type="term" value="F:oxidoreductase activity, acting on the CH-OH group of donors, NAD or NADP as acceptor"/>
    <property type="evidence" value="ECO:0007669"/>
    <property type="project" value="InterPro"/>
</dbReference>
<evidence type="ECO:0000313" key="6">
    <source>
        <dbReference type="EMBL" id="JAQ08571.1"/>
    </source>
</evidence>
<dbReference type="EMBL" id="GBHO01003653">
    <property type="protein sequence ID" value="JAG39951.1"/>
    <property type="molecule type" value="Transcribed_RNA"/>
</dbReference>
<dbReference type="InterPro" id="IPR036291">
    <property type="entry name" value="NAD(P)-bd_dom_sf"/>
</dbReference>
<reference evidence="6" key="3">
    <citation type="journal article" date="2016" name="Gigascience">
        <title>De novo construction of an expanded transcriptome assembly for the western tarnished plant bug, Lygus hesperus.</title>
        <authorList>
            <person name="Tassone E.E."/>
            <person name="Geib S.M."/>
            <person name="Hall B."/>
            <person name="Fabrick J.A."/>
            <person name="Brent C.S."/>
            <person name="Hull J.J."/>
        </authorList>
    </citation>
    <scope>NUCLEOTIDE SEQUENCE</scope>
</reference>
<keyword evidence="3" id="KW-0560">Oxidoreductase</keyword>
<dbReference type="AlphaFoldDB" id="A0A0A9Z7R8"/>
<reference evidence="5" key="1">
    <citation type="journal article" date="2014" name="PLoS ONE">
        <title>Transcriptome-Based Identification of ABC Transporters in the Western Tarnished Plant Bug Lygus hesperus.</title>
        <authorList>
            <person name="Hull J.J."/>
            <person name="Chaney K."/>
            <person name="Geib S.M."/>
            <person name="Fabrick J.A."/>
            <person name="Brent C.S."/>
            <person name="Walsh D."/>
            <person name="Lavine L.C."/>
        </authorList>
    </citation>
    <scope>NUCLEOTIDE SEQUENCE</scope>
</reference>
<dbReference type="Gene3D" id="3.40.50.720">
    <property type="entry name" value="NAD(P)-binding Rossmann-like Domain"/>
    <property type="match status" value="1"/>
</dbReference>